<feature type="compositionally biased region" description="Basic and acidic residues" evidence="1">
    <location>
        <begin position="530"/>
        <end position="542"/>
    </location>
</feature>
<organism evidence="2 3">
    <name type="scientific">Diaporthe eres</name>
    <name type="common">Phomopsis oblonga</name>
    <dbReference type="NCBI Taxonomy" id="83184"/>
    <lineage>
        <taxon>Eukaryota</taxon>
        <taxon>Fungi</taxon>
        <taxon>Dikarya</taxon>
        <taxon>Ascomycota</taxon>
        <taxon>Pezizomycotina</taxon>
        <taxon>Sordariomycetes</taxon>
        <taxon>Sordariomycetidae</taxon>
        <taxon>Diaporthales</taxon>
        <taxon>Diaporthaceae</taxon>
        <taxon>Diaporthe</taxon>
        <taxon>Diaporthe eres species complex</taxon>
    </lineage>
</organism>
<feature type="region of interest" description="Disordered" evidence="1">
    <location>
        <begin position="1"/>
        <end position="84"/>
    </location>
</feature>
<keyword evidence="3" id="KW-1185">Reference proteome</keyword>
<name>A0ABR1PL16_DIAER</name>
<feature type="compositionally biased region" description="Pro residues" evidence="1">
    <location>
        <begin position="312"/>
        <end position="322"/>
    </location>
</feature>
<reference evidence="2 3" key="1">
    <citation type="submission" date="2024-02" db="EMBL/GenBank/DDBJ databases">
        <title>De novo assembly and annotation of 12 fungi associated with fruit tree decline syndrome in Ontario, Canada.</title>
        <authorList>
            <person name="Sulman M."/>
            <person name="Ellouze W."/>
            <person name="Ilyukhin E."/>
        </authorList>
    </citation>
    <scope>NUCLEOTIDE SEQUENCE [LARGE SCALE GENOMIC DNA]</scope>
    <source>
        <strain evidence="2 3">M169</strain>
    </source>
</reference>
<dbReference type="EMBL" id="JAKNSF020000004">
    <property type="protein sequence ID" value="KAK7739350.1"/>
    <property type="molecule type" value="Genomic_DNA"/>
</dbReference>
<feature type="compositionally biased region" description="Polar residues" evidence="1">
    <location>
        <begin position="549"/>
        <end position="572"/>
    </location>
</feature>
<sequence>MAPPKSYAEIVQGARRAPPPPAPPLPVLYPSTSSSRTVEVAAATEQQPEQQQQQPQPRSQPHSQPQPGVGGTATSRSYASAVKGSHTKMDYKVSKDLPAVPAPAPAPAPAVPNAPSGANAQLEAILRFMYLEEYPGGRYDPKKPLATECIMHNVAHYIAGAAVLCRPMMDFAIDRIEEATAEIVKKLPSLRHAQLDSFEYGIRMALLNMYAEPDQWRIRALRIVIGKLMAACAHIILQSPSWAPKFEKLWGALRVRVVADHKWLYQAGLCERNAVIMHGFENMSIRWKNYRGENWQPADDLMFPEDEVDTLPKPPPQSPPSTPHRKKKMSKAIPIVSPGGTIAPRPNRGRGRGRGVPTGLVEPAPQPVRGKGKQVKMAQGPEKAATRATDEAGPSSTTKAAPTTIAGPTNEGGPSSAAARDDPFASDDANIAYWAKIASKSNFPLPDLGSASKSGPSARRASSPSRPSSSSSALSATAEPFLPGGPLHSAESSARRRSSSITHADAQTSTDYLESPSRLEDLYDIGEDELDKHQGKGKEKEVAGGPATPGSSFSQSEGMEVTSEPSTHQEATGQMALDLSSLEISKNDDEETRRSASPAHGSQSENDI</sequence>
<feature type="compositionally biased region" description="Basic and acidic residues" evidence="1">
    <location>
        <begin position="585"/>
        <end position="594"/>
    </location>
</feature>
<evidence type="ECO:0000256" key="1">
    <source>
        <dbReference type="SAM" id="MobiDB-lite"/>
    </source>
</evidence>
<feature type="compositionally biased region" description="Polar residues" evidence="1">
    <location>
        <begin position="501"/>
        <end position="512"/>
    </location>
</feature>
<comment type="caution">
    <text evidence="2">The sequence shown here is derived from an EMBL/GenBank/DDBJ whole genome shotgun (WGS) entry which is preliminary data.</text>
</comment>
<feature type="compositionally biased region" description="Pro residues" evidence="1">
    <location>
        <begin position="17"/>
        <end position="27"/>
    </location>
</feature>
<feature type="region of interest" description="Disordered" evidence="1">
    <location>
        <begin position="305"/>
        <end position="423"/>
    </location>
</feature>
<feature type="compositionally biased region" description="Low complexity" evidence="1">
    <location>
        <begin position="45"/>
        <end position="67"/>
    </location>
</feature>
<accession>A0ABR1PL16</accession>
<protein>
    <submittedName>
        <fullName evidence="2">Uncharacterized protein</fullName>
    </submittedName>
</protein>
<feature type="region of interest" description="Disordered" evidence="1">
    <location>
        <begin position="442"/>
        <end position="608"/>
    </location>
</feature>
<evidence type="ECO:0000313" key="3">
    <source>
        <dbReference type="Proteomes" id="UP001430848"/>
    </source>
</evidence>
<proteinExistence type="predicted"/>
<gene>
    <name evidence="2" type="ORF">SLS63_001693</name>
</gene>
<evidence type="ECO:0000313" key="2">
    <source>
        <dbReference type="EMBL" id="KAK7739350.1"/>
    </source>
</evidence>
<dbReference type="Proteomes" id="UP001430848">
    <property type="component" value="Unassembled WGS sequence"/>
</dbReference>
<feature type="compositionally biased region" description="Low complexity" evidence="1">
    <location>
        <begin position="450"/>
        <end position="476"/>
    </location>
</feature>